<dbReference type="Pfam" id="PF04427">
    <property type="entry name" value="Brix"/>
    <property type="match status" value="1"/>
</dbReference>
<reference evidence="2 4" key="1">
    <citation type="submission" date="2020-02" db="EMBL/GenBank/DDBJ databases">
        <authorList>
            <person name="Ferguson B K."/>
        </authorList>
    </citation>
    <scope>NUCLEOTIDE SEQUENCE [LARGE SCALE GENOMIC DNA]</scope>
</reference>
<dbReference type="GO" id="GO:0042274">
    <property type="term" value="P:ribosomal small subunit biogenesis"/>
    <property type="evidence" value="ECO:0007669"/>
    <property type="project" value="UniProtKB-ARBA"/>
</dbReference>
<gene>
    <name evidence="3" type="ORF">NTEN_LOCUS11796</name>
    <name evidence="2" type="ORF">NTEN_LOCUS8822</name>
</gene>
<dbReference type="Gene3D" id="3.40.50.10480">
    <property type="entry name" value="Probable brix-domain ribosomal biogenesis protein"/>
    <property type="match status" value="1"/>
</dbReference>
<dbReference type="GO" id="GO:0030515">
    <property type="term" value="F:snoRNA binding"/>
    <property type="evidence" value="ECO:0007669"/>
    <property type="project" value="TreeGrafter"/>
</dbReference>
<evidence type="ECO:0000259" key="1">
    <source>
        <dbReference type="PROSITE" id="PS50833"/>
    </source>
</evidence>
<dbReference type="PANTHER" id="PTHR22734:SF2">
    <property type="entry name" value="U3 SMALL NUCLEOLAR RIBONUCLEOPROTEIN PROTEIN IMP4"/>
    <property type="match status" value="1"/>
</dbReference>
<sequence>MLRRQARLRREYLYRKAIEDRKRVIEEKKQRWAGVEDPKIMMTTSRDPSSRLKQFIKELRLIFPNAQKMNRGNYEMKQLIDACRANDVTDFIVVHEHRGVPDTLVICHLPYGPTAYFNISDVTMRHDIPDIGTMSEQYPHLIFHNFNTRLGQRVRDILKYLFPVPKEDSKRIMTFANHDDYIAFRHHTYKKNKNKEIELSEIGPRFMLKLFSIKLGTLEAIEAADTEWVLRPYMNTAIKRRFLSDQDGWVQDDDNTFAAA</sequence>
<dbReference type="InterPro" id="IPR044281">
    <property type="entry name" value="IMP4/RPF1"/>
</dbReference>
<dbReference type="PANTHER" id="PTHR22734">
    <property type="entry name" value="U3 SMALL NUCLEOLAR RIBONUCLEOPROTEIN PROTEIN IMP4"/>
    <property type="match status" value="1"/>
</dbReference>
<dbReference type="GO" id="GO:0005654">
    <property type="term" value="C:nucleoplasm"/>
    <property type="evidence" value="ECO:0007669"/>
    <property type="project" value="UniProtKB-ARBA"/>
</dbReference>
<dbReference type="GO" id="GO:0034457">
    <property type="term" value="C:Mpp10 complex"/>
    <property type="evidence" value="ECO:0007669"/>
    <property type="project" value="UniProtKB-ARBA"/>
</dbReference>
<dbReference type="InterPro" id="IPR007109">
    <property type="entry name" value="Brix"/>
</dbReference>
<dbReference type="OrthoDB" id="10253204at2759"/>
<dbReference type="GO" id="GO:0032040">
    <property type="term" value="C:small-subunit processome"/>
    <property type="evidence" value="ECO:0007669"/>
    <property type="project" value="TreeGrafter"/>
</dbReference>
<evidence type="ECO:0000313" key="3">
    <source>
        <dbReference type="EMBL" id="CAB0006319.1"/>
    </source>
</evidence>
<dbReference type="FunFam" id="3.40.50.10480:FF:000001">
    <property type="entry name" value="IMP4, U3 small nucleolar ribonucleoprotein"/>
    <property type="match status" value="1"/>
</dbReference>
<dbReference type="PROSITE" id="PS50833">
    <property type="entry name" value="BRIX"/>
    <property type="match status" value="1"/>
</dbReference>
<dbReference type="GO" id="GO:0006364">
    <property type="term" value="P:rRNA processing"/>
    <property type="evidence" value="ECO:0007669"/>
    <property type="project" value="InterPro"/>
</dbReference>
<evidence type="ECO:0000313" key="4">
    <source>
        <dbReference type="Proteomes" id="UP000479000"/>
    </source>
</evidence>
<dbReference type="EMBL" id="CADCXU010013385">
    <property type="protein sequence ID" value="CAB0003216.1"/>
    <property type="molecule type" value="Genomic_DNA"/>
</dbReference>
<dbReference type="Proteomes" id="UP000479000">
    <property type="component" value="Unassembled WGS sequence"/>
</dbReference>
<name>A0A6H5GJU1_9HEMI</name>
<accession>A0A6H5GJU1</accession>
<dbReference type="SUPFAM" id="SSF52954">
    <property type="entry name" value="Class II aaRS ABD-related"/>
    <property type="match status" value="1"/>
</dbReference>
<dbReference type="SMART" id="SM00879">
    <property type="entry name" value="Brix"/>
    <property type="match status" value="1"/>
</dbReference>
<dbReference type="AlphaFoldDB" id="A0A6H5GJU1"/>
<proteinExistence type="predicted"/>
<keyword evidence="4" id="KW-1185">Reference proteome</keyword>
<organism evidence="2 4">
    <name type="scientific">Nesidiocoris tenuis</name>
    <dbReference type="NCBI Taxonomy" id="355587"/>
    <lineage>
        <taxon>Eukaryota</taxon>
        <taxon>Metazoa</taxon>
        <taxon>Ecdysozoa</taxon>
        <taxon>Arthropoda</taxon>
        <taxon>Hexapoda</taxon>
        <taxon>Insecta</taxon>
        <taxon>Pterygota</taxon>
        <taxon>Neoptera</taxon>
        <taxon>Paraneoptera</taxon>
        <taxon>Hemiptera</taxon>
        <taxon>Heteroptera</taxon>
        <taxon>Panheteroptera</taxon>
        <taxon>Cimicomorpha</taxon>
        <taxon>Miridae</taxon>
        <taxon>Dicyphina</taxon>
        <taxon>Nesidiocoris</taxon>
    </lineage>
</organism>
<dbReference type="GO" id="GO:0042134">
    <property type="term" value="F:rRNA primary transcript binding"/>
    <property type="evidence" value="ECO:0007669"/>
    <property type="project" value="InterPro"/>
</dbReference>
<feature type="domain" description="Brix" evidence="1">
    <location>
        <begin position="38"/>
        <end position="219"/>
    </location>
</feature>
<evidence type="ECO:0000313" key="2">
    <source>
        <dbReference type="EMBL" id="CAB0003216.1"/>
    </source>
</evidence>
<dbReference type="EMBL" id="CADCXU010017573">
    <property type="protein sequence ID" value="CAB0006319.1"/>
    <property type="molecule type" value="Genomic_DNA"/>
</dbReference>
<protein>
    <recommendedName>
        <fullName evidence="1">Brix domain-containing protein</fullName>
    </recommendedName>
</protein>